<sequence length="213" mass="25833">MYIRVKGDLLEVKIEHKRTTRNTYMRVKEGNVLQVTTNPFTTEGMIRKILTEHIKEIERMYEFQKKKESYEDKFYYLGKEYDVVGTNEKEVRLGTSKVFIPKDFDINKWYLEKARPVFQEHLDACYHKFSRVIPYPTLKIRKMKSRWGVCNTKTHAVTLNLELIKRETHLLDYVIYHELSHLIEGNHSKRFWNVVEENFPDYKEARDELKRYE</sequence>
<dbReference type="Pfam" id="PF01863">
    <property type="entry name" value="YgjP-like"/>
    <property type="match status" value="1"/>
</dbReference>
<reference evidence="2" key="1">
    <citation type="submission" date="2020-10" db="EMBL/GenBank/DDBJ databases">
        <authorList>
            <person name="Gilroy R."/>
        </authorList>
    </citation>
    <scope>NUCLEOTIDE SEQUENCE</scope>
    <source>
        <strain evidence="2">CHK165-10780</strain>
    </source>
</reference>
<protein>
    <submittedName>
        <fullName evidence="2">DUF45 domain-containing protein</fullName>
    </submittedName>
</protein>
<dbReference type="InterPro" id="IPR002725">
    <property type="entry name" value="YgjP-like_metallopeptidase"/>
</dbReference>
<proteinExistence type="predicted"/>
<accession>A0A9D0YYF2</accession>
<dbReference type="Proteomes" id="UP000886725">
    <property type="component" value="Unassembled WGS sequence"/>
</dbReference>
<dbReference type="AlphaFoldDB" id="A0A9D0YYF2"/>
<evidence type="ECO:0000259" key="1">
    <source>
        <dbReference type="Pfam" id="PF01863"/>
    </source>
</evidence>
<evidence type="ECO:0000313" key="3">
    <source>
        <dbReference type="Proteomes" id="UP000886725"/>
    </source>
</evidence>
<gene>
    <name evidence="2" type="ORF">IAC85_00630</name>
</gene>
<dbReference type="Gene3D" id="3.30.2010.10">
    <property type="entry name" value="Metalloproteases ('zincins'), catalytic domain"/>
    <property type="match status" value="1"/>
</dbReference>
<comment type="caution">
    <text evidence="2">The sequence shown here is derived from an EMBL/GenBank/DDBJ whole genome shotgun (WGS) entry which is preliminary data.</text>
</comment>
<dbReference type="EMBL" id="DVFU01000016">
    <property type="protein sequence ID" value="HIQ64223.1"/>
    <property type="molecule type" value="Genomic_DNA"/>
</dbReference>
<organism evidence="2 3">
    <name type="scientific">Candidatus Faecenecus gallistercoris</name>
    <dbReference type="NCBI Taxonomy" id="2840793"/>
    <lineage>
        <taxon>Bacteria</taxon>
        <taxon>Bacillati</taxon>
        <taxon>Bacillota</taxon>
        <taxon>Bacillota incertae sedis</taxon>
        <taxon>Candidatus Faecenecus</taxon>
    </lineage>
</organism>
<dbReference type="InterPro" id="IPR053136">
    <property type="entry name" value="UTP_pyrophosphatase-like"/>
</dbReference>
<dbReference type="PANTHER" id="PTHR30399">
    <property type="entry name" value="UNCHARACTERIZED PROTEIN YGJP"/>
    <property type="match status" value="1"/>
</dbReference>
<dbReference type="CDD" id="cd07344">
    <property type="entry name" value="M48_yhfN_like"/>
    <property type="match status" value="1"/>
</dbReference>
<evidence type="ECO:0000313" key="2">
    <source>
        <dbReference type="EMBL" id="HIQ64223.1"/>
    </source>
</evidence>
<name>A0A9D0YYF2_9FIRM</name>
<reference evidence="2" key="2">
    <citation type="journal article" date="2021" name="PeerJ">
        <title>Extensive microbial diversity within the chicken gut microbiome revealed by metagenomics and culture.</title>
        <authorList>
            <person name="Gilroy R."/>
            <person name="Ravi A."/>
            <person name="Getino M."/>
            <person name="Pursley I."/>
            <person name="Horton D.L."/>
            <person name="Alikhan N.F."/>
            <person name="Baker D."/>
            <person name="Gharbi K."/>
            <person name="Hall N."/>
            <person name="Watson M."/>
            <person name="Adriaenssens E.M."/>
            <person name="Foster-Nyarko E."/>
            <person name="Jarju S."/>
            <person name="Secka A."/>
            <person name="Antonio M."/>
            <person name="Oren A."/>
            <person name="Chaudhuri R.R."/>
            <person name="La Ragione R."/>
            <person name="Hildebrand F."/>
            <person name="Pallen M.J."/>
        </authorList>
    </citation>
    <scope>NUCLEOTIDE SEQUENCE</scope>
    <source>
        <strain evidence="2">CHK165-10780</strain>
    </source>
</reference>
<feature type="domain" description="YgjP-like metallopeptidase" evidence="1">
    <location>
        <begin position="21"/>
        <end position="211"/>
    </location>
</feature>
<dbReference type="PANTHER" id="PTHR30399:SF1">
    <property type="entry name" value="UTP PYROPHOSPHATASE"/>
    <property type="match status" value="1"/>
</dbReference>